<dbReference type="Proteomes" id="UP000695022">
    <property type="component" value="Unplaced"/>
</dbReference>
<accession>A0ABM1ERT3</accession>
<gene>
    <name evidence="2" type="primary">LOC106815009</name>
</gene>
<evidence type="ECO:0000313" key="2">
    <source>
        <dbReference type="RefSeq" id="XP_014674904.1"/>
    </source>
</evidence>
<reference evidence="2" key="1">
    <citation type="submission" date="2025-08" db="UniProtKB">
        <authorList>
            <consortium name="RefSeq"/>
        </authorList>
    </citation>
    <scope>IDENTIFICATION</scope>
</reference>
<protein>
    <submittedName>
        <fullName evidence="2">Calcium-responsive transcription factor-like</fullName>
    </submittedName>
</protein>
<evidence type="ECO:0000313" key="1">
    <source>
        <dbReference type="Proteomes" id="UP000695022"/>
    </source>
</evidence>
<organism evidence="1 2">
    <name type="scientific">Priapulus caudatus</name>
    <name type="common">Priapulid worm</name>
    <dbReference type="NCBI Taxonomy" id="37621"/>
    <lineage>
        <taxon>Eukaryota</taxon>
        <taxon>Metazoa</taxon>
        <taxon>Ecdysozoa</taxon>
        <taxon>Scalidophora</taxon>
        <taxon>Priapulida</taxon>
        <taxon>Priapulimorpha</taxon>
        <taxon>Priapulimorphida</taxon>
        <taxon>Priapulidae</taxon>
        <taxon>Priapulus</taxon>
    </lineage>
</organism>
<sequence length="348" mass="39599">MCLSRPMVYDCHHGKDRKVAFKKKYKAGKKGGPDHVWQRNNLMIQDTKKLGCPAKITVNEIITFPQFKVEKDTKSYRDKSSKAIKKALSTLCIENVRKELHVCLPDMSDHRNHPVGEGSGVSLVMDKRVLNYLCDMVREGVGTVLEMKRHLCWFVKNMFAGRELPPRTNRAFFPTKADIRAHMCRAKQKMNSSNEDSINIIQCDNDITGGIESTTNVTEYRQLPTKSHTPRARGPKCRELLKSINNLTYVLDDSTLNDVEVGLHQMYLKLKQSAHKSSGLIVKEKLPSKRKSELLTESQPTKKLRYSKLKMPKKRHPATGRFGTSAEMLKNNYLVNVNAQLNDSTPSV</sequence>
<dbReference type="PANTHER" id="PTHR47456">
    <property type="entry name" value="PHD-TYPE DOMAIN-CONTAINING PROTEIN"/>
    <property type="match status" value="1"/>
</dbReference>
<dbReference type="GeneID" id="106815009"/>
<dbReference type="Pfam" id="PF15299">
    <property type="entry name" value="ALS2CR8"/>
    <property type="match status" value="1"/>
</dbReference>
<name>A0ABM1ERT3_PRICU</name>
<dbReference type="InterPro" id="IPR029309">
    <property type="entry name" value="CaRF"/>
</dbReference>
<keyword evidence="1" id="KW-1185">Reference proteome</keyword>
<dbReference type="RefSeq" id="XP_014674904.1">
    <property type="nucleotide sequence ID" value="XM_014819418.1"/>
</dbReference>
<proteinExistence type="predicted"/>